<feature type="transmembrane region" description="Helical" evidence="22">
    <location>
        <begin position="733"/>
        <end position="752"/>
    </location>
</feature>
<feature type="transmembrane region" description="Helical" evidence="22">
    <location>
        <begin position="1387"/>
        <end position="1409"/>
    </location>
</feature>
<dbReference type="Gene3D" id="1.10.1140.10">
    <property type="entry name" value="Bovine Mitochondrial F1-atpase, Atp Synthase Beta Chain, Chain D, domain 3"/>
    <property type="match status" value="1"/>
</dbReference>
<evidence type="ECO:0000256" key="19">
    <source>
        <dbReference type="ARBA" id="ARBA00025198"/>
    </source>
</evidence>
<dbReference type="PROSITE" id="PS00449">
    <property type="entry name" value="ATPASE_A"/>
    <property type="match status" value="1"/>
</dbReference>
<feature type="transmembrane region" description="Helical" evidence="22">
    <location>
        <begin position="961"/>
        <end position="994"/>
    </location>
</feature>
<dbReference type="InterPro" id="IPR011744">
    <property type="entry name" value="ATPase_gene1"/>
</dbReference>
<dbReference type="HAMAP" id="MF_01393">
    <property type="entry name" value="ATP_synth_a_bact"/>
    <property type="match status" value="1"/>
</dbReference>
<dbReference type="NCBIfam" id="TIGR01131">
    <property type="entry name" value="ATP_synt_6_or_A"/>
    <property type="match status" value="1"/>
</dbReference>
<dbReference type="PANTHER" id="PTHR15184">
    <property type="entry name" value="ATP SYNTHASE"/>
    <property type="match status" value="1"/>
</dbReference>
<keyword evidence="8" id="KW-0138">CF(0)</keyword>
<dbReference type="PRINTS" id="PR00123">
    <property type="entry name" value="ATPASEA"/>
</dbReference>
<dbReference type="InterPro" id="IPR023366">
    <property type="entry name" value="ATP_synth_asu-like_sf"/>
</dbReference>
<dbReference type="Gene3D" id="2.60.15.10">
    <property type="entry name" value="F0F1 ATP synthase delta/epsilon subunit, N-terminal"/>
    <property type="match status" value="1"/>
</dbReference>
<dbReference type="InterPro" id="IPR000568">
    <property type="entry name" value="ATP_synth_F0_asu"/>
</dbReference>
<dbReference type="InterPro" id="IPR024034">
    <property type="entry name" value="ATPase_F1/V1_b/a_C"/>
</dbReference>
<dbReference type="Pfam" id="PF00430">
    <property type="entry name" value="ATP-synt_B"/>
    <property type="match status" value="1"/>
</dbReference>
<dbReference type="NCBIfam" id="TIGR01039">
    <property type="entry name" value="atpD"/>
    <property type="match status" value="1"/>
</dbReference>
<reference evidence="24" key="1">
    <citation type="submission" date="2021-02" db="EMBL/GenBank/DDBJ databases">
        <authorList>
            <person name="Dougan E. K."/>
            <person name="Rhodes N."/>
            <person name="Thang M."/>
            <person name="Chan C."/>
        </authorList>
    </citation>
    <scope>NUCLEOTIDE SEQUENCE</scope>
</reference>
<evidence type="ECO:0000256" key="21">
    <source>
        <dbReference type="SAM" id="MobiDB-lite"/>
    </source>
</evidence>
<dbReference type="GO" id="GO:0045259">
    <property type="term" value="C:proton-transporting ATP synthase complex"/>
    <property type="evidence" value="ECO:0007669"/>
    <property type="project" value="UniProtKB-KW"/>
</dbReference>
<feature type="domain" description="AAA+ ATPase" evidence="23">
    <location>
        <begin position="171"/>
        <end position="411"/>
    </location>
</feature>
<keyword evidence="13" id="KW-1278">Translocase</keyword>
<dbReference type="InterPro" id="IPR035921">
    <property type="entry name" value="F/V-ATP_Csub_sf"/>
</dbReference>
<keyword evidence="15" id="KW-0406">Ion transport</keyword>
<dbReference type="InterPro" id="IPR023011">
    <property type="entry name" value="ATP_synth_F0_asu_AS"/>
</dbReference>
<comment type="function">
    <text evidence="19">F(1)F(0) ATP synthase produces ATP from ADP in the presence of a proton or sodium gradient. F-type ATPases consist of two structural domains, F(1) containing the extramembraneous catalytic core and F(0) containing the membrane proton channel, linked together by a central stalk and a peripheral stalk. During catalysis, ATP synthesis in the catalytic domain of F(1) is coupled via a rotary mechanism of the central stalk subunits to proton translocation.</text>
</comment>
<feature type="transmembrane region" description="Helical" evidence="22">
    <location>
        <begin position="1001"/>
        <end position="1019"/>
    </location>
</feature>
<dbReference type="GO" id="GO:0005524">
    <property type="term" value="F:ATP binding"/>
    <property type="evidence" value="ECO:0007669"/>
    <property type="project" value="UniProtKB-KW"/>
</dbReference>
<dbReference type="PROSITE" id="PS00152">
    <property type="entry name" value="ATPASE_ALPHA_BETA"/>
    <property type="match status" value="1"/>
</dbReference>
<dbReference type="Gene3D" id="1.20.120.610">
    <property type="entry name" value="lithium bound rotor ring of v- atpase"/>
    <property type="match status" value="1"/>
</dbReference>
<evidence type="ECO:0000256" key="12">
    <source>
        <dbReference type="ARBA" id="ARBA00022840"/>
    </source>
</evidence>
<dbReference type="Gene3D" id="2.40.30.20">
    <property type="match status" value="1"/>
</dbReference>
<evidence type="ECO:0000256" key="8">
    <source>
        <dbReference type="ARBA" id="ARBA00022547"/>
    </source>
</evidence>
<dbReference type="Pfam" id="PF22919">
    <property type="entry name" value="ATP-synt_VA_C"/>
    <property type="match status" value="1"/>
</dbReference>
<evidence type="ECO:0000256" key="18">
    <source>
        <dbReference type="ARBA" id="ARBA00023310"/>
    </source>
</evidence>
<evidence type="ECO:0000256" key="17">
    <source>
        <dbReference type="ARBA" id="ARBA00023196"/>
    </source>
</evidence>
<evidence type="ECO:0000256" key="20">
    <source>
        <dbReference type="SAM" id="Coils"/>
    </source>
</evidence>
<dbReference type="SUPFAM" id="SSF52540">
    <property type="entry name" value="P-loop containing nucleoside triphosphate hydrolases"/>
    <property type="match status" value="2"/>
</dbReference>
<keyword evidence="11" id="KW-0375">Hydrogen ion transport</keyword>
<dbReference type="NCBIfam" id="NF004481">
    <property type="entry name" value="PRK05815.2-3"/>
    <property type="match status" value="1"/>
</dbReference>
<dbReference type="GO" id="GO:0046933">
    <property type="term" value="F:proton-transporting ATP synthase activity, rotational mechanism"/>
    <property type="evidence" value="ECO:0007669"/>
    <property type="project" value="InterPro"/>
</dbReference>
<evidence type="ECO:0000256" key="11">
    <source>
        <dbReference type="ARBA" id="ARBA00022781"/>
    </source>
</evidence>
<dbReference type="Pfam" id="PF02823">
    <property type="entry name" value="ATP-synt_DE_N"/>
    <property type="match status" value="1"/>
</dbReference>
<dbReference type="NCBIfam" id="NF004871">
    <property type="entry name" value="PRK06228.1"/>
    <property type="match status" value="1"/>
</dbReference>
<evidence type="ECO:0000256" key="16">
    <source>
        <dbReference type="ARBA" id="ARBA00023136"/>
    </source>
</evidence>
<dbReference type="CDD" id="cd18121">
    <property type="entry name" value="ATP-synt_Fo_c"/>
    <property type="match status" value="1"/>
</dbReference>
<feature type="transmembrane region" description="Helical" evidence="22">
    <location>
        <begin position="1214"/>
        <end position="1237"/>
    </location>
</feature>
<dbReference type="GO" id="GO:0033177">
    <property type="term" value="C:proton-transporting two-sector ATPase complex, proton-transporting domain"/>
    <property type="evidence" value="ECO:0007669"/>
    <property type="project" value="InterPro"/>
</dbReference>
<gene>
    <name evidence="24" type="primary">atpD1</name>
    <name evidence="24" type="ORF">SNEC2469_LOCUS19829</name>
</gene>
<dbReference type="CDD" id="cd01133">
    <property type="entry name" value="F1-ATPase_beta_CD"/>
    <property type="match status" value="1"/>
</dbReference>
<dbReference type="EC" id="7.1.2.2" evidence="6"/>
<evidence type="ECO:0000256" key="13">
    <source>
        <dbReference type="ARBA" id="ARBA00022967"/>
    </source>
</evidence>
<dbReference type="FunFam" id="3.40.50.300:FF:001630">
    <property type="entry name" value="ATP synthase subunit beta"/>
    <property type="match status" value="1"/>
</dbReference>
<organism evidence="24 25">
    <name type="scientific">Symbiodinium necroappetens</name>
    <dbReference type="NCBI Taxonomy" id="1628268"/>
    <lineage>
        <taxon>Eukaryota</taxon>
        <taxon>Sar</taxon>
        <taxon>Alveolata</taxon>
        <taxon>Dinophyceae</taxon>
        <taxon>Suessiales</taxon>
        <taxon>Symbiodiniaceae</taxon>
        <taxon>Symbiodinium</taxon>
    </lineage>
</organism>
<dbReference type="Pfam" id="PF00119">
    <property type="entry name" value="ATP-synt_A"/>
    <property type="match status" value="1"/>
</dbReference>
<feature type="transmembrane region" description="Helical" evidence="22">
    <location>
        <begin position="1125"/>
        <end position="1147"/>
    </location>
</feature>
<protein>
    <recommendedName>
        <fullName evidence="6">H(+)-transporting two-sector ATPase</fullName>
        <ecNumber evidence="6">7.1.2.2</ecNumber>
    </recommendedName>
</protein>
<feature type="transmembrane region" description="Helical" evidence="22">
    <location>
        <begin position="1096"/>
        <end position="1118"/>
    </location>
</feature>
<keyword evidence="12" id="KW-0067">ATP-binding</keyword>
<dbReference type="InterPro" id="IPR001469">
    <property type="entry name" value="ATP_synth_F1_dsu/esu"/>
</dbReference>
<dbReference type="InterPro" id="IPR055190">
    <property type="entry name" value="ATP-synt_VA_C"/>
</dbReference>
<dbReference type="EMBL" id="CAJNJA010034145">
    <property type="protein sequence ID" value="CAE7688342.1"/>
    <property type="molecule type" value="Genomic_DNA"/>
</dbReference>
<dbReference type="InterPro" id="IPR017691">
    <property type="entry name" value="Alt_ATPase_F1_bsu"/>
</dbReference>
<feature type="transmembrane region" description="Helical" evidence="22">
    <location>
        <begin position="1436"/>
        <end position="1457"/>
    </location>
</feature>
<dbReference type="InterPro" id="IPR003593">
    <property type="entry name" value="AAA+_ATPase"/>
</dbReference>
<dbReference type="Gene3D" id="1.20.1530.20">
    <property type="match status" value="1"/>
</dbReference>
<dbReference type="InterPro" id="IPR036121">
    <property type="entry name" value="ATPase_F1/V1/A1_a/bsu_N_sf"/>
</dbReference>
<dbReference type="Gene3D" id="2.40.10.170">
    <property type="match status" value="1"/>
</dbReference>
<sequence length="1863" mass="199884">MPAQGHTATDDTAQPHATGEADAGRRADAGTAEEGRIVALQGSVVDIHFARGLPAINSMLRSGADGEVVIEVAALLGPRRVRGLALNAERKLALGMAVTDTGGPIEIAVGRGVLGRMLNMFGEPIDKRPPLEAAERRSIHGRPVPLARRQVGAELFETGIKAIDLLCPLERGGKAGLFGGAGVGKTVLITELIHNMVGRYEGISLFCGIGERCREAEELYREMHEAGVLDKTVMVFGQMNESPGVRFRVGHSAMTLAEYFRDDAHQDVLVLIDNIFRFVQAGAEVSGLLGRIPSRVGYQPTLGTELAALEERIASTESGSLTSVQAVYVPADDFTDPAATHTFAHLSASIVLSRKRASQGLYPAIDPLQSNSKMLTPQVVGARHYRVARDVRHALAEYEDLKDIIAMLGLEELSEQDRRTVTRARRLERYLTQPFFTTEAFTGTDGRTVGLEAAVADCERILNDELDDWPERAFYMIGTLAEERPMRLKVLLPMEVLVDRPVAKVVAEAENGAFGILPRHIDFVAALAPGILLYETAGEGGATPGDAGAGQRSAPRLERYLAIDAGILVKCGAEVLVSVRSAVPGDDLETLRQTVRQRFLELDERERASRVALARLEAGVVRRFIELQEIGRKAARKLKARGERGRVVWFGLGMFGLVGWSVALPTLLAIALGAASPYAFALLVIGLVAVASTLLRSGLERIGLADVVGYIAIGLLLKAADSQLAFLSRQVEHGLDTLAAAGVVLLLFRVGLESNPRKLMRQLPRASFAFLGNLAASAGLGYLAVRYALGGTVVQALFVAVSLAATSVGVSLAVWREADAVDSDDGALLLDLAELDDVAAVLLLALLLSLAPVLYAAGGAGQMPEAAGVAAYLLAKLAAFGAACLLFARYAEGRLTRWLTRCAGRTVTIVPIAGLALVVAALADALGFSLAIGALLGGLAFSRDPARVRLDHAFETLYRFFVPFFFVGIGLDVALGALPAAVGLGSLLLAVAILGKVAGTALPLLATGGSALLIGVSMVPRAEIALIVMERGRALGAWAVPDTLYGAMVFTALGAVLTLDPLALATALALGFLAGLAYLGLLWASLRGLARSARPWLRLGGGAALRLGLLLGALYLIADGQPERLLAALLGVLTARLLATRLMVVFWQLGPVALNATLVFTWAVMALLALIARIVTWRLSDGERVSRWQTLLEVLVTGMRDQIREVSQQDPGRFLPFVGTLFLFIATANLLAVVPGFRPPTGSLSTTTALALCVLLAVPLFGVAERGLGAYLRKYVRPTFFMLPFNVLGEISRTVALAIRLYGNVMSGTVIVAILIGIAPFFFPIVMQLLGLLTGLIQAYIFAVLAMVYIASATRGHSGDRNGDATNSHGTNGRETNGSPPMDSATVIAAVSIFTAGLTIAIGAIGPALGEARTAAQALSAIAQQPDEGNRITRTLFVSLAMIESTAIYCFVATMQIDWLTVAAQIVNFLVLVWLLQRFLYRPIMRAMQRREQRIAARLNDAEERKRQAEEEAQRYRDQQAELAREQEQLLEDARAEAAAERKTLEREAREGVEAQKREWLERLRAEEDSFLDDLRRRSAQEFFLLARQALAHLADADLEAQMAGAFLRELEDLDDARKRRVAEAFAESDGPLRLRSRFDLSPEAKGRITKALRRWLGREAEVDYVSDAELLCGLELQVGSQSLRWSLDSYLDGLEGAVRSRLASLTAPAALRALSRGTFAALDRARRHHRAELEVHERGTVRQVAQGVARVTGFTSLNDHELLAFPDGLLGIAANLDVADCGVILLGDSAALKVGDAARRTGRVVDVPVGEALLGRVVDAVGRPLDGGAPPHSERRWPIERPAPEIIARAPVERPLQTGIMA</sequence>
<feature type="transmembrane region" description="Helical" evidence="22">
    <location>
        <begin position="909"/>
        <end position="941"/>
    </location>
</feature>
<dbReference type="NCBIfam" id="TIGR03306">
    <property type="entry name" value="altF1_A"/>
    <property type="match status" value="1"/>
</dbReference>
<dbReference type="InterPro" id="IPR004100">
    <property type="entry name" value="ATPase_F1/V1/A1_a/bsu_N"/>
</dbReference>
<evidence type="ECO:0000256" key="15">
    <source>
        <dbReference type="ARBA" id="ARBA00023065"/>
    </source>
</evidence>
<feature type="compositionally biased region" description="Polar residues" evidence="21">
    <location>
        <begin position="1"/>
        <end position="12"/>
    </location>
</feature>
<keyword evidence="20" id="KW-0175">Coiled coil</keyword>
<dbReference type="NCBIfam" id="TIGR03321">
    <property type="entry name" value="alt_F1F0_F0_B"/>
    <property type="match status" value="1"/>
</dbReference>
<dbReference type="GO" id="GO:0015297">
    <property type="term" value="F:antiporter activity"/>
    <property type="evidence" value="ECO:0007669"/>
    <property type="project" value="InterPro"/>
</dbReference>
<dbReference type="Gene3D" id="3.40.50.300">
    <property type="entry name" value="P-loop containing nucleotide triphosphate hydrolases"/>
    <property type="match status" value="2"/>
</dbReference>
<comment type="similarity">
    <text evidence="4">Belongs to the ATPase A chain family.</text>
</comment>
<dbReference type="Pfam" id="PF00999">
    <property type="entry name" value="Na_H_Exchanger"/>
    <property type="match status" value="1"/>
</dbReference>
<comment type="caution">
    <text evidence="24">The sequence shown here is derived from an EMBL/GenBank/DDBJ whole genome shotgun (WGS) entry which is preliminary data.</text>
</comment>
<dbReference type="Pfam" id="PF00137">
    <property type="entry name" value="ATP-synt_C"/>
    <property type="match status" value="1"/>
</dbReference>
<feature type="transmembrane region" description="Helical" evidence="22">
    <location>
        <begin position="795"/>
        <end position="815"/>
    </location>
</feature>
<keyword evidence="18" id="KW-0066">ATP synthesis</keyword>
<dbReference type="InterPro" id="IPR002146">
    <property type="entry name" value="ATP_synth_b/b'su_bac/chlpt"/>
</dbReference>
<dbReference type="CDD" id="cd18110">
    <property type="entry name" value="ATP-synt_F1_beta_C"/>
    <property type="match status" value="1"/>
</dbReference>
<feature type="transmembrane region" description="Helical" evidence="22">
    <location>
        <begin position="1330"/>
        <end position="1351"/>
    </location>
</feature>
<evidence type="ECO:0000256" key="14">
    <source>
        <dbReference type="ARBA" id="ARBA00022989"/>
    </source>
</evidence>
<name>A0A812WW84_9DINO</name>
<dbReference type="SMART" id="SM00382">
    <property type="entry name" value="AAA"/>
    <property type="match status" value="1"/>
</dbReference>
<dbReference type="SUPFAM" id="SSF81336">
    <property type="entry name" value="F1F0 ATP synthase subunit A"/>
    <property type="match status" value="1"/>
</dbReference>
<dbReference type="CDD" id="cd00310">
    <property type="entry name" value="ATP-synt_Fo_a_6"/>
    <property type="match status" value="1"/>
</dbReference>
<evidence type="ECO:0000256" key="2">
    <source>
        <dbReference type="ARBA" id="ARBA00004167"/>
    </source>
</evidence>
<dbReference type="InterPro" id="IPR035908">
    <property type="entry name" value="F0_ATP_A_sf"/>
</dbReference>
<dbReference type="HAMAP" id="MF_01347">
    <property type="entry name" value="ATP_synth_beta_bact"/>
    <property type="match status" value="1"/>
</dbReference>
<dbReference type="InterPro" id="IPR027417">
    <property type="entry name" value="P-loop_NTPase"/>
</dbReference>
<dbReference type="SUPFAM" id="SSF51344">
    <property type="entry name" value="Epsilon subunit of F1F0-ATP synthase N-terminal domain"/>
    <property type="match status" value="1"/>
</dbReference>
<comment type="similarity">
    <text evidence="3">Belongs to the ATPase epsilon chain family.</text>
</comment>
<feature type="transmembrane region" description="Helical" evidence="22">
    <location>
        <begin position="1463"/>
        <end position="1481"/>
    </location>
</feature>
<dbReference type="SUPFAM" id="SSF47917">
    <property type="entry name" value="C-terminal domain of alpha and beta subunits of F1 ATP synthase"/>
    <property type="match status" value="1"/>
</dbReference>
<dbReference type="CDD" id="cd06503">
    <property type="entry name" value="ATP-synt_Fo_b"/>
    <property type="match status" value="1"/>
</dbReference>
<feature type="transmembrane region" description="Helical" evidence="22">
    <location>
        <begin position="1064"/>
        <end position="1084"/>
    </location>
</feature>
<feature type="non-terminal residue" evidence="24">
    <location>
        <position position="1"/>
    </location>
</feature>
<evidence type="ECO:0000256" key="22">
    <source>
        <dbReference type="SAM" id="Phobius"/>
    </source>
</evidence>
<accession>A0A812WW84</accession>
<dbReference type="InterPro" id="IPR002379">
    <property type="entry name" value="ATPase_proteolipid_c-like_dom"/>
</dbReference>
<keyword evidence="9 22" id="KW-0812">Transmembrane</keyword>
<keyword evidence="16 22" id="KW-0472">Membrane</keyword>
<dbReference type="InterPro" id="IPR005722">
    <property type="entry name" value="ATP_synth_F1_bsu"/>
</dbReference>
<evidence type="ECO:0000256" key="1">
    <source>
        <dbReference type="ARBA" id="ARBA00004141"/>
    </source>
</evidence>
<feature type="transmembrane region" description="Helical" evidence="22">
    <location>
        <begin position="1153"/>
        <end position="1175"/>
    </location>
</feature>
<feature type="coiled-coil region" evidence="20">
    <location>
        <begin position="1485"/>
        <end position="1570"/>
    </location>
</feature>
<feature type="compositionally biased region" description="Polar residues" evidence="21">
    <location>
        <begin position="1364"/>
        <end position="1379"/>
    </location>
</feature>
<comment type="subcellular location">
    <subcellularLocation>
        <location evidence="1">Membrane</location>
        <topology evidence="1">Multi-pass membrane protein</topology>
    </subcellularLocation>
    <subcellularLocation>
        <location evidence="2">Membrane</location>
        <topology evidence="2">Single-pass membrane protein</topology>
    </subcellularLocation>
</comment>
<feature type="transmembrane region" description="Helical" evidence="22">
    <location>
        <begin position="707"/>
        <end position="727"/>
    </location>
</feature>
<feature type="transmembrane region" description="Helical" evidence="22">
    <location>
        <begin position="1305"/>
        <end position="1323"/>
    </location>
</feature>
<dbReference type="Pfam" id="PF00006">
    <property type="entry name" value="ATP-synt_ab"/>
    <property type="match status" value="1"/>
</dbReference>
<dbReference type="InterPro" id="IPR017692">
    <property type="entry name" value="Alt_ATP_synth_F0_Asu"/>
</dbReference>
<keyword evidence="14 22" id="KW-1133">Transmembrane helix</keyword>
<dbReference type="CDD" id="cd12152">
    <property type="entry name" value="F1-ATPase_delta"/>
    <property type="match status" value="1"/>
</dbReference>
<evidence type="ECO:0000256" key="6">
    <source>
        <dbReference type="ARBA" id="ARBA00012473"/>
    </source>
</evidence>
<dbReference type="InterPro" id="IPR036771">
    <property type="entry name" value="ATPsynth_dsu/esu_N"/>
</dbReference>
<keyword evidence="25" id="KW-1185">Reference proteome</keyword>
<dbReference type="SUPFAM" id="SSF50615">
    <property type="entry name" value="N-terminal domain of alpha and beta subunits of F1 ATP synthase"/>
    <property type="match status" value="2"/>
</dbReference>
<feature type="transmembrane region" description="Helical" evidence="22">
    <location>
        <begin position="678"/>
        <end position="695"/>
    </location>
</feature>
<dbReference type="InterPro" id="IPR050053">
    <property type="entry name" value="ATPase_alpha/beta_chains"/>
</dbReference>
<evidence type="ECO:0000313" key="25">
    <source>
        <dbReference type="Proteomes" id="UP000601435"/>
    </source>
</evidence>
<feature type="transmembrane region" description="Helical" evidence="22">
    <location>
        <begin position="647"/>
        <end position="672"/>
    </location>
</feature>
<keyword evidence="10" id="KW-0547">Nucleotide-binding</keyword>
<dbReference type="Pfam" id="PF02874">
    <property type="entry name" value="ATP-synt_ab_N"/>
    <property type="match status" value="2"/>
</dbReference>
<keyword evidence="7" id="KW-0813">Transport</keyword>
<dbReference type="Gene3D" id="1.20.120.220">
    <property type="entry name" value="ATP synthase, F0 complex, subunit A"/>
    <property type="match status" value="1"/>
</dbReference>
<dbReference type="HAMAP" id="MF_00530">
    <property type="entry name" value="ATP_synth_epsil_bac"/>
    <property type="match status" value="1"/>
</dbReference>
<feature type="transmembrane region" description="Helical" evidence="22">
    <location>
        <begin position="768"/>
        <end position="789"/>
    </location>
</feature>
<dbReference type="GO" id="GO:0046961">
    <property type="term" value="F:proton-transporting ATPase activity, rotational mechanism"/>
    <property type="evidence" value="ECO:0007669"/>
    <property type="project" value="InterPro"/>
</dbReference>
<feature type="region of interest" description="Disordered" evidence="21">
    <location>
        <begin position="1"/>
        <end position="30"/>
    </location>
</feature>
<dbReference type="InterPro" id="IPR020003">
    <property type="entry name" value="ATPase_a/bsu_AS"/>
</dbReference>
<dbReference type="InterPro" id="IPR020546">
    <property type="entry name" value="ATP_synth_F1_dsu/esu_N"/>
</dbReference>
<dbReference type="InterPro" id="IPR038770">
    <property type="entry name" value="Na+/solute_symporter_sf"/>
</dbReference>
<evidence type="ECO:0000256" key="3">
    <source>
        <dbReference type="ARBA" id="ARBA00005712"/>
    </source>
</evidence>
<proteinExistence type="inferred from homology"/>
<dbReference type="InterPro" id="IPR000194">
    <property type="entry name" value="ATPase_F1/V1/A1_a/bsu_nucl-bd"/>
</dbReference>
<dbReference type="NCBIfam" id="TIGR03305">
    <property type="entry name" value="alt_F1F0_F1_bet"/>
    <property type="match status" value="1"/>
</dbReference>
<feature type="transmembrane region" description="Helical" evidence="22">
    <location>
        <begin position="1039"/>
        <end position="1057"/>
    </location>
</feature>
<feature type="transmembrane region" description="Helical" evidence="22">
    <location>
        <begin position="1249"/>
        <end position="1268"/>
    </location>
</feature>
<keyword evidence="17" id="KW-0139">CF(1)</keyword>
<dbReference type="PANTHER" id="PTHR15184:SF71">
    <property type="entry name" value="ATP SYNTHASE SUBUNIT BETA, MITOCHONDRIAL"/>
    <property type="match status" value="1"/>
</dbReference>
<evidence type="ECO:0000256" key="9">
    <source>
        <dbReference type="ARBA" id="ARBA00022692"/>
    </source>
</evidence>
<dbReference type="Proteomes" id="UP000601435">
    <property type="component" value="Unassembled WGS sequence"/>
</dbReference>
<evidence type="ECO:0000256" key="10">
    <source>
        <dbReference type="ARBA" id="ARBA00022741"/>
    </source>
</evidence>
<feature type="transmembrane region" description="Helical" evidence="22">
    <location>
        <begin position="869"/>
        <end position="888"/>
    </location>
</feature>
<dbReference type="SUPFAM" id="SSF81333">
    <property type="entry name" value="F1F0 ATP synthase subunit C"/>
    <property type="match status" value="1"/>
</dbReference>
<dbReference type="HAMAP" id="MF_01398">
    <property type="entry name" value="ATP_synth_b_bprime"/>
    <property type="match status" value="1"/>
</dbReference>
<evidence type="ECO:0000256" key="7">
    <source>
        <dbReference type="ARBA" id="ARBA00022448"/>
    </source>
</evidence>
<evidence type="ECO:0000313" key="24">
    <source>
        <dbReference type="EMBL" id="CAE7688342.1"/>
    </source>
</evidence>
<comment type="similarity">
    <text evidence="5">Belongs to the ATPase alpha/beta chains family.</text>
</comment>
<feature type="region of interest" description="Disordered" evidence="21">
    <location>
        <begin position="1357"/>
        <end position="1381"/>
    </location>
</feature>
<evidence type="ECO:0000259" key="23">
    <source>
        <dbReference type="SMART" id="SM00382"/>
    </source>
</evidence>
<dbReference type="InterPro" id="IPR006153">
    <property type="entry name" value="Cation/H_exchanger_TM"/>
</dbReference>
<feature type="transmembrane region" description="Helical" evidence="22">
    <location>
        <begin position="835"/>
        <end position="857"/>
    </location>
</feature>
<dbReference type="InterPro" id="IPR017707">
    <property type="entry name" value="Alt_ATP_synth_F0_bsu"/>
</dbReference>
<dbReference type="NCBIfam" id="TIGR02230">
    <property type="entry name" value="ATPase_gene1"/>
    <property type="match status" value="1"/>
</dbReference>
<evidence type="ECO:0000256" key="5">
    <source>
        <dbReference type="ARBA" id="ARBA00008936"/>
    </source>
</evidence>
<evidence type="ECO:0000256" key="4">
    <source>
        <dbReference type="ARBA" id="ARBA00006810"/>
    </source>
</evidence>